<evidence type="ECO:0000256" key="1">
    <source>
        <dbReference type="SAM" id="SignalP"/>
    </source>
</evidence>
<accession>A0A242KXA7</accession>
<dbReference type="RefSeq" id="WP_086335405.1">
    <property type="nucleotide sequence ID" value="NZ_NGMS01000002.1"/>
</dbReference>
<feature type="signal peptide" evidence="1">
    <location>
        <begin position="1"/>
        <end position="30"/>
    </location>
</feature>
<evidence type="ECO:0000313" key="3">
    <source>
        <dbReference type="Proteomes" id="UP000195024"/>
    </source>
</evidence>
<gene>
    <name evidence="2" type="ORF">A5802_002728</name>
</gene>
<sequence>MKSMILKIALSASAILCAVSYLNVSQPVGAEEIHPTAGETDFIGAFAISGTDVTLEVGEASNENILTASHARITNSIGVEVPPIIKSANVQNAPGVYRATIGTTIMSSVEKEITVTVVDNLEDCPTYGIYQLTADAGTVQVGQVDETAILQATNAQATTSSGYPVDVVIKKSNIVSDTPGTYQIVLGIKEEPKIRKTVQVTVTNDAGNEQESLYFVDASDATVSIDQLDEQTLIVMTDAKVTDILGHSLPVEIKHSTIKSEPGNYTVTFGLKGDSSLFTKTVNLTVTSDNTIPSRFFLQAFDATVQLGQTDDLSLIQATGANAVTLLGQKANVYVKHSSIEANKTGEFAVTFGVTEDPRVEKTVTVSVVDEINHPEVGGGIGNI</sequence>
<dbReference type="EMBL" id="NGMS01000002">
    <property type="protein sequence ID" value="OTP25575.1"/>
    <property type="molecule type" value="Genomic_DNA"/>
</dbReference>
<organism evidence="2 3">
    <name type="scientific">Enterococcus mundtii</name>
    <dbReference type="NCBI Taxonomy" id="53346"/>
    <lineage>
        <taxon>Bacteria</taxon>
        <taxon>Bacillati</taxon>
        <taxon>Bacillota</taxon>
        <taxon>Bacilli</taxon>
        <taxon>Lactobacillales</taxon>
        <taxon>Enterococcaceae</taxon>
        <taxon>Enterococcus</taxon>
    </lineage>
</organism>
<dbReference type="Proteomes" id="UP000195024">
    <property type="component" value="Unassembled WGS sequence"/>
</dbReference>
<dbReference type="AlphaFoldDB" id="A0A242KXA7"/>
<keyword evidence="1" id="KW-0732">Signal</keyword>
<feature type="chain" id="PRO_5011226754" evidence="1">
    <location>
        <begin position="31"/>
        <end position="384"/>
    </location>
</feature>
<proteinExistence type="predicted"/>
<name>A0A242KXA7_ENTMU</name>
<evidence type="ECO:0000313" key="2">
    <source>
        <dbReference type="EMBL" id="OTP25575.1"/>
    </source>
</evidence>
<protein>
    <submittedName>
        <fullName evidence="2">Uncharacterized protein</fullName>
    </submittedName>
</protein>
<comment type="caution">
    <text evidence="2">The sequence shown here is derived from an EMBL/GenBank/DDBJ whole genome shotgun (WGS) entry which is preliminary data.</text>
</comment>
<reference evidence="2 3" key="1">
    <citation type="submission" date="2017-05" db="EMBL/GenBank/DDBJ databases">
        <title>The Genome Sequence of Enterococcus mundtii 6B1_DIV0119.</title>
        <authorList>
            <consortium name="The Broad Institute Genomics Platform"/>
            <consortium name="The Broad Institute Genomic Center for Infectious Diseases"/>
            <person name="Earl A."/>
            <person name="Manson A."/>
            <person name="Schwartman J."/>
            <person name="Gilmore M."/>
            <person name="Abouelleil A."/>
            <person name="Cao P."/>
            <person name="Chapman S."/>
            <person name="Cusick C."/>
            <person name="Shea T."/>
            <person name="Young S."/>
            <person name="Neafsey D."/>
            <person name="Nusbaum C."/>
            <person name="Birren B."/>
        </authorList>
    </citation>
    <scope>NUCLEOTIDE SEQUENCE [LARGE SCALE GENOMIC DNA]</scope>
    <source>
        <strain evidence="2 3">6B1_DIV0119</strain>
    </source>
</reference>